<dbReference type="Gene3D" id="3.30.450.20">
    <property type="entry name" value="PAS domain"/>
    <property type="match status" value="4"/>
</dbReference>
<dbReference type="Pfam" id="PF21623">
    <property type="entry name" value="HK_sensor_dom_bact"/>
    <property type="match status" value="1"/>
</dbReference>
<keyword evidence="11 13" id="KW-1133">Transmembrane helix</keyword>
<dbReference type="CDD" id="cd00075">
    <property type="entry name" value="HATPase"/>
    <property type="match status" value="1"/>
</dbReference>
<evidence type="ECO:0000256" key="12">
    <source>
        <dbReference type="ARBA" id="ARBA00023012"/>
    </source>
</evidence>
<dbReference type="EC" id="2.7.13.3" evidence="3"/>
<dbReference type="InterPro" id="IPR003661">
    <property type="entry name" value="HisK_dim/P_dom"/>
</dbReference>
<dbReference type="SUPFAM" id="SSF55785">
    <property type="entry name" value="PYP-like sensor domain (PAS domain)"/>
    <property type="match status" value="3"/>
</dbReference>
<dbReference type="InterPro" id="IPR003594">
    <property type="entry name" value="HATPase_dom"/>
</dbReference>
<evidence type="ECO:0000256" key="10">
    <source>
        <dbReference type="ARBA" id="ARBA00022840"/>
    </source>
</evidence>
<dbReference type="InterPro" id="IPR035965">
    <property type="entry name" value="PAS-like_dom_sf"/>
</dbReference>
<feature type="domain" description="PAS" evidence="15">
    <location>
        <begin position="364"/>
        <end position="425"/>
    </location>
</feature>
<dbReference type="Proteomes" id="UP000654004">
    <property type="component" value="Unassembled WGS sequence"/>
</dbReference>
<dbReference type="NCBIfam" id="TIGR00229">
    <property type="entry name" value="sensory_box"/>
    <property type="match status" value="3"/>
</dbReference>
<dbReference type="SMART" id="SM00388">
    <property type="entry name" value="HisKA"/>
    <property type="match status" value="1"/>
</dbReference>
<dbReference type="Pfam" id="PF00989">
    <property type="entry name" value="PAS"/>
    <property type="match status" value="1"/>
</dbReference>
<dbReference type="SUPFAM" id="SSF55874">
    <property type="entry name" value="ATPase domain of HSP90 chaperone/DNA topoisomerase II/histidine kinase"/>
    <property type="match status" value="1"/>
</dbReference>
<evidence type="ECO:0000256" key="4">
    <source>
        <dbReference type="ARBA" id="ARBA00022475"/>
    </source>
</evidence>
<feature type="domain" description="Histidine kinase" evidence="14">
    <location>
        <begin position="749"/>
        <end position="960"/>
    </location>
</feature>
<evidence type="ECO:0000256" key="8">
    <source>
        <dbReference type="ARBA" id="ARBA00022741"/>
    </source>
</evidence>
<evidence type="ECO:0000256" key="6">
    <source>
        <dbReference type="ARBA" id="ARBA00022679"/>
    </source>
</evidence>
<evidence type="ECO:0000313" key="17">
    <source>
        <dbReference type="EMBL" id="GGP79268.1"/>
    </source>
</evidence>
<dbReference type="SMART" id="SM00091">
    <property type="entry name" value="PAS"/>
    <property type="match status" value="2"/>
</dbReference>
<dbReference type="Pfam" id="PF02518">
    <property type="entry name" value="HATPase_c"/>
    <property type="match status" value="1"/>
</dbReference>
<evidence type="ECO:0000313" key="18">
    <source>
        <dbReference type="Proteomes" id="UP000654004"/>
    </source>
</evidence>
<evidence type="ECO:0000259" key="16">
    <source>
        <dbReference type="PROSITE" id="PS50113"/>
    </source>
</evidence>
<dbReference type="InterPro" id="IPR001610">
    <property type="entry name" value="PAC"/>
</dbReference>
<protein>
    <recommendedName>
        <fullName evidence="3">histidine kinase</fullName>
        <ecNumber evidence="3">2.7.13.3</ecNumber>
    </recommendedName>
</protein>
<dbReference type="InterPro" id="IPR013655">
    <property type="entry name" value="PAS_fold_3"/>
</dbReference>
<feature type="domain" description="PAC" evidence="16">
    <location>
        <begin position="687"/>
        <end position="738"/>
    </location>
</feature>
<keyword evidence="18" id="KW-1185">Reference proteome</keyword>
<dbReference type="InterPro" id="IPR036097">
    <property type="entry name" value="HisK_dim/P_sf"/>
</dbReference>
<sequence length="964" mass="109531">MLKHFPLLFKFKLHSLSMIMLLAVMFMLALCHIVYWHQMDIIKNDLDVVSHAKANLLGEQIEHLKREALFLSNLADSKAIAELSQTPILKTEQQGRLQYHMDALTDVFMHYMHSIPNLNQLRFIDNQSGLEKIRVERRKEQLFIIPPASLQQKNTRDYFIQTTKLNIGEVYVSPINLNHENGALSFPYLPVIRVSTLVSGTSSQYPRGQIVINVLAESLFNRLVIDSVYFGTDIHMYLVNEEGDYLFHPDNSKTFGFNRGQRYTFEDEFKRVDEGMYTTHGDTSLLSWLNVSLVSKANIYLDNQQRRKVVVIAMANNDEAKKQTVLVVFWYWVVIGILILIFKNIRKDIELNAKQLHLDTVLIMEQELNSILSHAPSGIMVVNSQGVITLANTQIGRVFGYSQAELLGKSMAVLLPARFCNIHPDFMQMFFAAPEAKLMGSGREVYGLHKTGIEVPLEIGLSVIEYKGELQAICSVVDISLRKQFEHLFERVVDTLPNAVLLVDYNGVIELVNKETETLFGYSRGKLLGLNIDMLVPESFRDHHLGWRKSFFNQVEDTVENERYDINGLCKDGREFPLSIGLCTLETHKGKKLLLSIVDLTEHERKTKAISKLKDNLDRTSKMAGIGGWELDLITQTLFYSEETYHIYGLSPGSSLTVEQAIDFYTPESQPIIRQTLAEAIETGKTWDVEVRFINAKGKIIWVRVMGTIEYENGNAVKLAGTIQDISERKYYLEELSRSNAELHNFAYVASHDLKSPLRGIDQLASWLEEDLQGKLDDEDAEHLRLMRGRINRMEKLLDDLLAYSRAGKKDDVIHTINIKDVVENVFDLCNIQNSFTLIFNSTVESLTTASVPLEQVLRNLINNAIKHHDSGHGTVWVSVVADERFYTFSVSDDGPGIPAQYSEKVFTMFTTLKPRDEVEGSGMGLAIVKKIVLAVGGNIQLDTVVGKGANFIFTWPIDMHTEY</sequence>
<dbReference type="Gene3D" id="1.10.287.130">
    <property type="match status" value="1"/>
</dbReference>
<dbReference type="PANTHER" id="PTHR43304">
    <property type="entry name" value="PHYTOCHROME-LIKE PROTEIN CPH1"/>
    <property type="match status" value="1"/>
</dbReference>
<accession>A0ABQ2QF56</accession>
<dbReference type="PRINTS" id="PR00344">
    <property type="entry name" value="BCTRLSENSOR"/>
</dbReference>
<dbReference type="EMBL" id="BMQW01000002">
    <property type="protein sequence ID" value="GGP79268.1"/>
    <property type="molecule type" value="Genomic_DNA"/>
</dbReference>
<dbReference type="PROSITE" id="PS50109">
    <property type="entry name" value="HIS_KIN"/>
    <property type="match status" value="1"/>
</dbReference>
<evidence type="ECO:0000259" key="15">
    <source>
        <dbReference type="PROSITE" id="PS50112"/>
    </source>
</evidence>
<comment type="caution">
    <text evidence="17">The sequence shown here is derived from an EMBL/GenBank/DDBJ whole genome shotgun (WGS) entry which is preliminary data.</text>
</comment>
<dbReference type="PANTHER" id="PTHR43304:SF1">
    <property type="entry name" value="PAC DOMAIN-CONTAINING PROTEIN"/>
    <property type="match status" value="1"/>
</dbReference>
<dbReference type="PROSITE" id="PS50112">
    <property type="entry name" value="PAS"/>
    <property type="match status" value="2"/>
</dbReference>
<feature type="transmembrane region" description="Helical" evidence="13">
    <location>
        <begin position="15"/>
        <end position="36"/>
    </location>
</feature>
<name>A0ABQ2QF56_9GAMM</name>
<evidence type="ECO:0000256" key="5">
    <source>
        <dbReference type="ARBA" id="ARBA00022553"/>
    </source>
</evidence>
<evidence type="ECO:0000256" key="13">
    <source>
        <dbReference type="SAM" id="Phobius"/>
    </source>
</evidence>
<keyword evidence="9" id="KW-0418">Kinase</keyword>
<evidence type="ECO:0000259" key="14">
    <source>
        <dbReference type="PROSITE" id="PS50109"/>
    </source>
</evidence>
<reference evidence="18" key="1">
    <citation type="journal article" date="2019" name="Int. J. Syst. Evol. Microbiol.">
        <title>The Global Catalogue of Microorganisms (GCM) 10K type strain sequencing project: providing services to taxonomists for standard genome sequencing and annotation.</title>
        <authorList>
            <consortium name="The Broad Institute Genomics Platform"/>
            <consortium name="The Broad Institute Genome Sequencing Center for Infectious Disease"/>
            <person name="Wu L."/>
            <person name="Ma J."/>
        </authorList>
    </citation>
    <scope>NUCLEOTIDE SEQUENCE [LARGE SCALE GENOMIC DNA]</scope>
    <source>
        <strain evidence="18">JCM 32305</strain>
    </source>
</reference>
<evidence type="ECO:0000256" key="3">
    <source>
        <dbReference type="ARBA" id="ARBA00012438"/>
    </source>
</evidence>
<gene>
    <name evidence="17" type="ORF">GCM10009410_09680</name>
</gene>
<dbReference type="InterPro" id="IPR005467">
    <property type="entry name" value="His_kinase_dom"/>
</dbReference>
<keyword evidence="7 13" id="KW-0812">Transmembrane</keyword>
<feature type="transmembrane region" description="Helical" evidence="13">
    <location>
        <begin position="324"/>
        <end position="342"/>
    </location>
</feature>
<dbReference type="SUPFAM" id="SSF47384">
    <property type="entry name" value="Homodimeric domain of signal transducing histidine kinase"/>
    <property type="match status" value="1"/>
</dbReference>
<dbReference type="CDD" id="cd00082">
    <property type="entry name" value="HisKA"/>
    <property type="match status" value="1"/>
</dbReference>
<dbReference type="SUPFAM" id="SSF103190">
    <property type="entry name" value="Sensory domain-like"/>
    <property type="match status" value="2"/>
</dbReference>
<dbReference type="InterPro" id="IPR052162">
    <property type="entry name" value="Sensor_kinase/Photoreceptor"/>
</dbReference>
<evidence type="ECO:0000256" key="7">
    <source>
        <dbReference type="ARBA" id="ARBA00022692"/>
    </source>
</evidence>
<dbReference type="InterPro" id="IPR004358">
    <property type="entry name" value="Sig_transdc_His_kin-like_C"/>
</dbReference>
<dbReference type="InterPro" id="IPR013767">
    <property type="entry name" value="PAS_fold"/>
</dbReference>
<organism evidence="17 18">
    <name type="scientific">Shewanella ulleungensis</name>
    <dbReference type="NCBI Taxonomy" id="2282699"/>
    <lineage>
        <taxon>Bacteria</taxon>
        <taxon>Pseudomonadati</taxon>
        <taxon>Pseudomonadota</taxon>
        <taxon>Gammaproteobacteria</taxon>
        <taxon>Alteromonadales</taxon>
        <taxon>Shewanellaceae</taxon>
        <taxon>Shewanella</taxon>
    </lineage>
</organism>
<keyword evidence="12" id="KW-0902">Two-component regulatory system</keyword>
<dbReference type="InterPro" id="IPR000014">
    <property type="entry name" value="PAS"/>
</dbReference>
<evidence type="ECO:0000256" key="1">
    <source>
        <dbReference type="ARBA" id="ARBA00000085"/>
    </source>
</evidence>
<evidence type="ECO:0000256" key="11">
    <source>
        <dbReference type="ARBA" id="ARBA00022989"/>
    </source>
</evidence>
<dbReference type="Pfam" id="PF00512">
    <property type="entry name" value="HisKA"/>
    <property type="match status" value="1"/>
</dbReference>
<dbReference type="Gene3D" id="3.30.565.10">
    <property type="entry name" value="Histidine kinase-like ATPase, C-terminal domain"/>
    <property type="match status" value="1"/>
</dbReference>
<keyword evidence="5" id="KW-0597">Phosphoprotein</keyword>
<dbReference type="Pfam" id="PF13426">
    <property type="entry name" value="PAS_9"/>
    <property type="match status" value="1"/>
</dbReference>
<dbReference type="RefSeq" id="WP_188953904.1">
    <property type="nucleotide sequence ID" value="NZ_BMQW01000002.1"/>
</dbReference>
<dbReference type="InterPro" id="IPR000700">
    <property type="entry name" value="PAS-assoc_C"/>
</dbReference>
<evidence type="ECO:0000256" key="9">
    <source>
        <dbReference type="ARBA" id="ARBA00022777"/>
    </source>
</evidence>
<keyword evidence="13" id="KW-0472">Membrane</keyword>
<keyword evidence="8" id="KW-0547">Nucleotide-binding</keyword>
<keyword evidence="6" id="KW-0808">Transferase</keyword>
<keyword evidence="4" id="KW-1003">Cell membrane</keyword>
<feature type="domain" description="PAS" evidence="15">
    <location>
        <begin position="485"/>
        <end position="539"/>
    </location>
</feature>
<evidence type="ECO:0000256" key="2">
    <source>
        <dbReference type="ARBA" id="ARBA00004651"/>
    </source>
</evidence>
<dbReference type="InterPro" id="IPR048760">
    <property type="entry name" value="VP0354-like_sensor_dom"/>
</dbReference>
<dbReference type="Pfam" id="PF08447">
    <property type="entry name" value="PAS_3"/>
    <property type="match status" value="1"/>
</dbReference>
<dbReference type="PROSITE" id="PS50113">
    <property type="entry name" value="PAC"/>
    <property type="match status" value="1"/>
</dbReference>
<comment type="catalytic activity">
    <reaction evidence="1">
        <text>ATP + protein L-histidine = ADP + protein N-phospho-L-histidine.</text>
        <dbReference type="EC" id="2.7.13.3"/>
    </reaction>
</comment>
<dbReference type="InterPro" id="IPR029151">
    <property type="entry name" value="Sensor-like_sf"/>
</dbReference>
<dbReference type="CDD" id="cd00130">
    <property type="entry name" value="PAS"/>
    <property type="match status" value="3"/>
</dbReference>
<comment type="subcellular location">
    <subcellularLocation>
        <location evidence="2">Cell membrane</location>
        <topology evidence="2">Multi-pass membrane protein</topology>
    </subcellularLocation>
</comment>
<keyword evidence="10" id="KW-0067">ATP-binding</keyword>
<proteinExistence type="predicted"/>
<dbReference type="SMART" id="SM00387">
    <property type="entry name" value="HATPase_c"/>
    <property type="match status" value="1"/>
</dbReference>
<dbReference type="InterPro" id="IPR036890">
    <property type="entry name" value="HATPase_C_sf"/>
</dbReference>
<dbReference type="SMART" id="SM00086">
    <property type="entry name" value="PAC"/>
    <property type="match status" value="2"/>
</dbReference>